<evidence type="ECO:0000313" key="2">
    <source>
        <dbReference type="Proteomes" id="UP001497516"/>
    </source>
</evidence>
<organism evidence="1 2">
    <name type="scientific">Linum trigynum</name>
    <dbReference type="NCBI Taxonomy" id="586398"/>
    <lineage>
        <taxon>Eukaryota</taxon>
        <taxon>Viridiplantae</taxon>
        <taxon>Streptophyta</taxon>
        <taxon>Embryophyta</taxon>
        <taxon>Tracheophyta</taxon>
        <taxon>Spermatophyta</taxon>
        <taxon>Magnoliopsida</taxon>
        <taxon>eudicotyledons</taxon>
        <taxon>Gunneridae</taxon>
        <taxon>Pentapetalae</taxon>
        <taxon>rosids</taxon>
        <taxon>fabids</taxon>
        <taxon>Malpighiales</taxon>
        <taxon>Linaceae</taxon>
        <taxon>Linum</taxon>
    </lineage>
</organism>
<accession>A0AAV2GPZ7</accession>
<protein>
    <submittedName>
        <fullName evidence="1">Uncharacterized protein</fullName>
    </submittedName>
</protein>
<keyword evidence="2" id="KW-1185">Reference proteome</keyword>
<reference evidence="1 2" key="1">
    <citation type="submission" date="2024-04" db="EMBL/GenBank/DDBJ databases">
        <authorList>
            <person name="Fracassetti M."/>
        </authorList>
    </citation>
    <scope>NUCLEOTIDE SEQUENCE [LARGE SCALE GENOMIC DNA]</scope>
</reference>
<sequence>MNSGVFESPTFSQDRRRPRKIADLGRVDFLPHKRLLLSSLMAMRLEGVRREKKMMSALLRGDEGIGRRKEGRIRWNKKLERR</sequence>
<dbReference type="Proteomes" id="UP001497516">
    <property type="component" value="Chromosome 9"/>
</dbReference>
<dbReference type="EMBL" id="OZ034822">
    <property type="protein sequence ID" value="CAL1412866.1"/>
    <property type="molecule type" value="Genomic_DNA"/>
</dbReference>
<evidence type="ECO:0000313" key="1">
    <source>
        <dbReference type="EMBL" id="CAL1412866.1"/>
    </source>
</evidence>
<dbReference type="AlphaFoldDB" id="A0AAV2GPZ7"/>
<name>A0AAV2GPZ7_9ROSI</name>
<proteinExistence type="predicted"/>
<gene>
    <name evidence="1" type="ORF">LTRI10_LOCUS52129</name>
</gene>